<feature type="transmembrane region" description="Helical" evidence="1">
    <location>
        <begin position="146"/>
        <end position="167"/>
    </location>
</feature>
<reference evidence="2 3" key="1">
    <citation type="journal article" date="2015" name="Genome Biol. Evol.">
        <title>Comparative Genomics of a Bacterivorous Green Alga Reveals Evolutionary Causalities and Consequences of Phago-Mixotrophic Mode of Nutrition.</title>
        <authorList>
            <person name="Burns J.A."/>
            <person name="Paasch A."/>
            <person name="Narechania A."/>
            <person name="Kim E."/>
        </authorList>
    </citation>
    <scope>NUCLEOTIDE SEQUENCE [LARGE SCALE GENOMIC DNA]</scope>
    <source>
        <strain evidence="2 3">PLY_AMNH</strain>
    </source>
</reference>
<sequence>MSESANNLKSQDEIISRVSRDLERAALEKHAVTLLPVHPGTLNTASEDSWHLASLPCTPSASQRPEDNAWATRAIDSNIQLTPTSKSDASAFVSKPAVFLGTPPKNPDLPASNAASQEVSLDARRGSFGQRAPAVVEAAKFIPWRIWWGEAVVYIAAFLLTFNAGFLNGAGYSGFQKGWGSITSQSGTFTNVAINMQRDEWDKTYGFFGMFCGFLVGSIICGIYIPEDTLQMGKQKYGIALFNSALFIGCGTYFQNRECSKWLIAMACGLQNGMATQYSGHIVRSTHVTGTVTDIGLLFGRLLGWYLRGVQAERSVEFWKMKFLMLLVFGFFCGALAGSALWDEWGQDALWLPTVLSASLGLTYTTYRKMQERKAQFSGKVAELQ</sequence>
<proteinExistence type="predicted"/>
<dbReference type="EMBL" id="LGRX02012423">
    <property type="protein sequence ID" value="KAK3267408.1"/>
    <property type="molecule type" value="Genomic_DNA"/>
</dbReference>
<gene>
    <name evidence="2" type="ORF">CYMTET_24035</name>
</gene>
<evidence type="ECO:0000256" key="1">
    <source>
        <dbReference type="SAM" id="Phobius"/>
    </source>
</evidence>
<protein>
    <submittedName>
        <fullName evidence="2">Uncharacterized protein</fullName>
    </submittedName>
</protein>
<evidence type="ECO:0000313" key="2">
    <source>
        <dbReference type="EMBL" id="KAK3267408.1"/>
    </source>
</evidence>
<dbReference type="PANTHER" id="PTHR37314">
    <property type="entry name" value="SLR0142 PROTEIN"/>
    <property type="match status" value="1"/>
</dbReference>
<dbReference type="Pfam" id="PF06912">
    <property type="entry name" value="DUF1275"/>
    <property type="match status" value="1"/>
</dbReference>
<keyword evidence="1" id="KW-1133">Transmembrane helix</keyword>
<comment type="caution">
    <text evidence="2">The sequence shown here is derived from an EMBL/GenBank/DDBJ whole genome shotgun (WGS) entry which is preliminary data.</text>
</comment>
<keyword evidence="1" id="KW-0812">Transmembrane</keyword>
<feature type="transmembrane region" description="Helical" evidence="1">
    <location>
        <begin position="323"/>
        <end position="342"/>
    </location>
</feature>
<dbReference type="PANTHER" id="PTHR37314:SF4">
    <property type="entry name" value="UPF0700 TRANSMEMBRANE PROTEIN YOAK"/>
    <property type="match status" value="1"/>
</dbReference>
<accession>A0AAE0L0B5</accession>
<keyword evidence="3" id="KW-1185">Reference proteome</keyword>
<feature type="transmembrane region" description="Helical" evidence="1">
    <location>
        <begin position="237"/>
        <end position="254"/>
    </location>
</feature>
<evidence type="ECO:0000313" key="3">
    <source>
        <dbReference type="Proteomes" id="UP001190700"/>
    </source>
</evidence>
<dbReference type="Proteomes" id="UP001190700">
    <property type="component" value="Unassembled WGS sequence"/>
</dbReference>
<organism evidence="2 3">
    <name type="scientific">Cymbomonas tetramitiformis</name>
    <dbReference type="NCBI Taxonomy" id="36881"/>
    <lineage>
        <taxon>Eukaryota</taxon>
        <taxon>Viridiplantae</taxon>
        <taxon>Chlorophyta</taxon>
        <taxon>Pyramimonadophyceae</taxon>
        <taxon>Pyramimonadales</taxon>
        <taxon>Pyramimonadaceae</taxon>
        <taxon>Cymbomonas</taxon>
    </lineage>
</organism>
<feature type="transmembrane region" description="Helical" evidence="1">
    <location>
        <begin position="348"/>
        <end position="367"/>
    </location>
</feature>
<dbReference type="AlphaFoldDB" id="A0AAE0L0B5"/>
<name>A0AAE0L0B5_9CHLO</name>
<dbReference type="InterPro" id="IPR010699">
    <property type="entry name" value="DUF1275"/>
</dbReference>
<feature type="transmembrane region" description="Helical" evidence="1">
    <location>
        <begin position="205"/>
        <end position="225"/>
    </location>
</feature>
<keyword evidence="1" id="KW-0472">Membrane</keyword>